<evidence type="ECO:0000256" key="1">
    <source>
        <dbReference type="SAM" id="MobiDB-lite"/>
    </source>
</evidence>
<sequence>MSDVVYFMSVGVSLAPAPGSSFEEIRTQDYLNAYIATGRPPVPCPPTPEDLAARAALGLPPLFTPLAAPNTEGVTNGVSRTPADLPQIHAFDPFKSMGESYQCISAQPLYSHFSHEELRHHAYRSGNKTAPTPTSNASTAPTFPFYANDSPSTAYMTSTVTPGSPELFMSITASPPHDKQSFEELRVEYLTAPKQQPLGTKISEPLFGRPRGDAFSVPQPSPLRLF</sequence>
<accession>A0A0C2ZQR7</accession>
<dbReference type="Proteomes" id="UP000053989">
    <property type="component" value="Unassembled WGS sequence"/>
</dbReference>
<keyword evidence="3" id="KW-1185">Reference proteome</keyword>
<dbReference type="Gene3D" id="1.10.10.2360">
    <property type="match status" value="1"/>
</dbReference>
<organism evidence="2 3">
    <name type="scientific">Scleroderma citrinum Foug A</name>
    <dbReference type="NCBI Taxonomy" id="1036808"/>
    <lineage>
        <taxon>Eukaryota</taxon>
        <taxon>Fungi</taxon>
        <taxon>Dikarya</taxon>
        <taxon>Basidiomycota</taxon>
        <taxon>Agaricomycotina</taxon>
        <taxon>Agaricomycetes</taxon>
        <taxon>Agaricomycetidae</taxon>
        <taxon>Boletales</taxon>
        <taxon>Sclerodermatineae</taxon>
        <taxon>Sclerodermataceae</taxon>
        <taxon>Scleroderma</taxon>
    </lineage>
</organism>
<dbReference type="InParanoid" id="A0A0C2ZQR7"/>
<feature type="region of interest" description="Disordered" evidence="1">
    <location>
        <begin position="199"/>
        <end position="226"/>
    </location>
</feature>
<dbReference type="OrthoDB" id="3234974at2759"/>
<dbReference type="AlphaFoldDB" id="A0A0C2ZQR7"/>
<gene>
    <name evidence="2" type="ORF">SCLCIDRAFT_15402</name>
</gene>
<evidence type="ECO:0000313" key="2">
    <source>
        <dbReference type="EMBL" id="KIM63923.1"/>
    </source>
</evidence>
<dbReference type="EMBL" id="KN822031">
    <property type="protein sequence ID" value="KIM63923.1"/>
    <property type="molecule type" value="Genomic_DNA"/>
</dbReference>
<dbReference type="STRING" id="1036808.A0A0C2ZQR7"/>
<reference evidence="3" key="2">
    <citation type="submission" date="2015-01" db="EMBL/GenBank/DDBJ databases">
        <title>Evolutionary Origins and Diversification of the Mycorrhizal Mutualists.</title>
        <authorList>
            <consortium name="DOE Joint Genome Institute"/>
            <consortium name="Mycorrhizal Genomics Consortium"/>
            <person name="Kohler A."/>
            <person name="Kuo A."/>
            <person name="Nagy L.G."/>
            <person name="Floudas D."/>
            <person name="Copeland A."/>
            <person name="Barry K.W."/>
            <person name="Cichocki N."/>
            <person name="Veneault-Fourrey C."/>
            <person name="LaButti K."/>
            <person name="Lindquist E.A."/>
            <person name="Lipzen A."/>
            <person name="Lundell T."/>
            <person name="Morin E."/>
            <person name="Murat C."/>
            <person name="Riley R."/>
            <person name="Ohm R."/>
            <person name="Sun H."/>
            <person name="Tunlid A."/>
            <person name="Henrissat B."/>
            <person name="Grigoriev I.V."/>
            <person name="Hibbett D.S."/>
            <person name="Martin F."/>
        </authorList>
    </citation>
    <scope>NUCLEOTIDE SEQUENCE [LARGE SCALE GENOMIC DNA]</scope>
    <source>
        <strain evidence="3">Foug A</strain>
    </source>
</reference>
<reference evidence="2 3" key="1">
    <citation type="submission" date="2014-04" db="EMBL/GenBank/DDBJ databases">
        <authorList>
            <consortium name="DOE Joint Genome Institute"/>
            <person name="Kuo A."/>
            <person name="Kohler A."/>
            <person name="Nagy L.G."/>
            <person name="Floudas D."/>
            <person name="Copeland A."/>
            <person name="Barry K.W."/>
            <person name="Cichocki N."/>
            <person name="Veneault-Fourrey C."/>
            <person name="LaButti K."/>
            <person name="Lindquist E.A."/>
            <person name="Lipzen A."/>
            <person name="Lundell T."/>
            <person name="Morin E."/>
            <person name="Murat C."/>
            <person name="Sun H."/>
            <person name="Tunlid A."/>
            <person name="Henrissat B."/>
            <person name="Grigoriev I.V."/>
            <person name="Hibbett D.S."/>
            <person name="Martin F."/>
            <person name="Nordberg H.P."/>
            <person name="Cantor M.N."/>
            <person name="Hua S.X."/>
        </authorList>
    </citation>
    <scope>NUCLEOTIDE SEQUENCE [LARGE SCALE GENOMIC DNA]</scope>
    <source>
        <strain evidence="2 3">Foug A</strain>
    </source>
</reference>
<dbReference type="HOGENOM" id="CLU_085123_0_0_1"/>
<proteinExistence type="predicted"/>
<name>A0A0C2ZQR7_9AGAM</name>
<protein>
    <submittedName>
        <fullName evidence="2">Uncharacterized protein</fullName>
    </submittedName>
</protein>
<evidence type="ECO:0000313" key="3">
    <source>
        <dbReference type="Proteomes" id="UP000053989"/>
    </source>
</evidence>